<keyword evidence="5" id="KW-1185">Reference proteome</keyword>
<sequence>MKCDGHSRWAAICVRLRVLAMGCAIMFVATAASLGGANDVMPAGGGYRRGLWTRGGGFFGDVASALGPAAAMIPGGEIMARAAGGVMDKITGATSGPGPTDEGRSDDSSAGSTSTSDTAQPEDNGKAVVARDRVGTIVTQQITQADSHIKTVRGSFNRRVDDISRLDDKIASLQKARGEACLEKGNLEALLEKLEKDKVAWYSPLVG</sequence>
<feature type="compositionally biased region" description="Low complexity" evidence="1">
    <location>
        <begin position="108"/>
        <end position="119"/>
    </location>
</feature>
<evidence type="ECO:0000313" key="4">
    <source>
        <dbReference type="EMBL" id="KAG5189866.1"/>
    </source>
</evidence>
<feature type="region of interest" description="Disordered" evidence="1">
    <location>
        <begin position="89"/>
        <end position="127"/>
    </location>
</feature>
<accession>A0A835YTB7</accession>
<name>A0A835YTB7_9STRA</name>
<gene>
    <name evidence="4" type="ORF">JKP88DRAFT_19106</name>
    <name evidence="3" type="ORF">JKP88DRAFT_93713</name>
</gene>
<evidence type="ECO:0000256" key="1">
    <source>
        <dbReference type="SAM" id="MobiDB-lite"/>
    </source>
</evidence>
<reference evidence="3" key="1">
    <citation type="submission" date="2021-02" db="EMBL/GenBank/DDBJ databases">
        <title>First Annotated Genome of the Yellow-green Alga Tribonema minus.</title>
        <authorList>
            <person name="Mahan K.M."/>
        </authorList>
    </citation>
    <scope>NUCLEOTIDE SEQUENCE</scope>
    <source>
        <strain evidence="3">UTEX B ZZ1240</strain>
    </source>
</reference>
<proteinExistence type="predicted"/>
<dbReference type="AlphaFoldDB" id="A0A835YTB7"/>
<feature type="transmembrane region" description="Helical" evidence="2">
    <location>
        <begin position="12"/>
        <end position="34"/>
    </location>
</feature>
<comment type="caution">
    <text evidence="3">The sequence shown here is derived from an EMBL/GenBank/DDBJ whole genome shotgun (WGS) entry which is preliminary data.</text>
</comment>
<protein>
    <submittedName>
        <fullName evidence="3">Uncharacterized protein</fullName>
    </submittedName>
</protein>
<dbReference type="EMBL" id="JAFCMP010000539">
    <property type="protein sequence ID" value="KAG5176178.1"/>
    <property type="molecule type" value="Genomic_DNA"/>
</dbReference>
<evidence type="ECO:0000313" key="5">
    <source>
        <dbReference type="Proteomes" id="UP000664859"/>
    </source>
</evidence>
<keyword evidence="2" id="KW-0472">Membrane</keyword>
<dbReference type="Proteomes" id="UP000664859">
    <property type="component" value="Unassembled WGS sequence"/>
</dbReference>
<dbReference type="EMBL" id="JAFCMP010000044">
    <property type="protein sequence ID" value="KAG5189866.1"/>
    <property type="molecule type" value="Genomic_DNA"/>
</dbReference>
<evidence type="ECO:0000256" key="2">
    <source>
        <dbReference type="SAM" id="Phobius"/>
    </source>
</evidence>
<organism evidence="3 5">
    <name type="scientific">Tribonema minus</name>
    <dbReference type="NCBI Taxonomy" id="303371"/>
    <lineage>
        <taxon>Eukaryota</taxon>
        <taxon>Sar</taxon>
        <taxon>Stramenopiles</taxon>
        <taxon>Ochrophyta</taxon>
        <taxon>PX clade</taxon>
        <taxon>Xanthophyceae</taxon>
        <taxon>Tribonematales</taxon>
        <taxon>Tribonemataceae</taxon>
        <taxon>Tribonema</taxon>
    </lineage>
</organism>
<keyword evidence="2" id="KW-1133">Transmembrane helix</keyword>
<evidence type="ECO:0000313" key="3">
    <source>
        <dbReference type="EMBL" id="KAG5176178.1"/>
    </source>
</evidence>
<keyword evidence="2" id="KW-0812">Transmembrane</keyword>